<accession>A0A3N5BWY9</accession>
<dbReference type="InterPro" id="IPR008928">
    <property type="entry name" value="6-hairpin_glycosidase_sf"/>
</dbReference>
<dbReference type="OrthoDB" id="2765619at2"/>
<dbReference type="Gene3D" id="1.50.10.20">
    <property type="match status" value="1"/>
</dbReference>
<reference evidence="1 2" key="1">
    <citation type="submission" date="2018-11" db="EMBL/GenBank/DDBJ databases">
        <title>Genomic Encyclopedia of Type Strains, Phase IV (KMG-IV): sequencing the most valuable type-strain genomes for metagenomic binning, comparative biology and taxonomic classification.</title>
        <authorList>
            <person name="Goeker M."/>
        </authorList>
    </citation>
    <scope>NUCLEOTIDE SEQUENCE [LARGE SCALE GENOMIC DNA]</scope>
    <source>
        <strain evidence="1 2">DSM 18090</strain>
    </source>
</reference>
<comment type="caution">
    <text evidence="1">The sequence shown here is derived from an EMBL/GenBank/DDBJ whole genome shotgun (WGS) entry which is preliminary data.</text>
</comment>
<evidence type="ECO:0000313" key="2">
    <source>
        <dbReference type="Proteomes" id="UP000276443"/>
    </source>
</evidence>
<protein>
    <submittedName>
        <fullName evidence="1">Uncharacterized protein</fullName>
    </submittedName>
</protein>
<dbReference type="Proteomes" id="UP000276443">
    <property type="component" value="Unassembled WGS sequence"/>
</dbReference>
<dbReference type="SUPFAM" id="SSF48208">
    <property type="entry name" value="Six-hairpin glycosidases"/>
    <property type="match status" value="2"/>
</dbReference>
<dbReference type="GO" id="GO:0005975">
    <property type="term" value="P:carbohydrate metabolic process"/>
    <property type="evidence" value="ECO:0007669"/>
    <property type="project" value="InterPro"/>
</dbReference>
<dbReference type="RefSeq" id="WP_124221123.1">
    <property type="nucleotide sequence ID" value="NZ_RKRF01000008.1"/>
</dbReference>
<evidence type="ECO:0000313" key="1">
    <source>
        <dbReference type="EMBL" id="RPF54268.1"/>
    </source>
</evidence>
<dbReference type="EMBL" id="RKRF01000008">
    <property type="protein sequence ID" value="RPF54268.1"/>
    <property type="molecule type" value="Genomic_DNA"/>
</dbReference>
<proteinExistence type="predicted"/>
<gene>
    <name evidence="1" type="ORF">EDC24_1465</name>
</gene>
<keyword evidence="2" id="KW-1185">Reference proteome</keyword>
<sequence>MIAVFGQVHSVRFEENKVDYFELNELSSIDLYTYEQVLINGLTDHQPAVLDYSVLDKLWKYVENGGMLYGEMINCDDFPSSRLFGFKQDFPLTYRRLEKLRVTDHLTSLQTGQLFEMNGPFLTGFSFDSKVYVDMGLFTETHVTESEGQFPVIIGHSLGRGKTIFSTVPIIGNQEPWTLRPNWVWDCILNNLSVESGLAKMERIKVIDSEPKSTEETIHRGVRWFFDSGIMPKVDGSLGIYENIHAFRGTVSQDIRPDCNAQSALMFYLYGEYSGNDRYKDTSHNILKYLLESGYQDLDPESLTYGFWKWFKFPSDKPDQMFTDDNSWVALVLLYLYRKTGHSDYKRRGLLTIEAMYRTQNHLGLRVEAIRRHELLEHGANHFKESNECSMNPHFESIAHAAYLQAYLVTKDQTYLDVASKGTRHLLENMDQLKFMYSKTSGFSRFLLALSEVYQLTNYDVFLKGIQEVVDYLRTHQHELGGIEEADNPDPDRYGKEDTGVFRFNNEGIGDQLYTNNFLLLNSFEAYRSTGNQEYLEFHKRIKAFIQQIQITSERDVFHGGWMRAYHLQQQEYFGNNGDTGWGAYCIESGWTNALTIAGLIMSEQHVTFLD</sequence>
<name>A0A3N5BWY9_9BACI</name>
<dbReference type="AlphaFoldDB" id="A0A3N5BWY9"/>
<organism evidence="1 2">
    <name type="scientific">Aquisalibacillus elongatus</name>
    <dbReference type="NCBI Taxonomy" id="485577"/>
    <lineage>
        <taxon>Bacteria</taxon>
        <taxon>Bacillati</taxon>
        <taxon>Bacillota</taxon>
        <taxon>Bacilli</taxon>
        <taxon>Bacillales</taxon>
        <taxon>Bacillaceae</taxon>
        <taxon>Aquisalibacillus</taxon>
    </lineage>
</organism>